<dbReference type="Proteomes" id="UP000016930">
    <property type="component" value="Unassembled WGS sequence"/>
</dbReference>
<evidence type="ECO:0000313" key="3">
    <source>
        <dbReference type="Proteomes" id="UP000016930"/>
    </source>
</evidence>
<evidence type="ECO:0000256" key="1">
    <source>
        <dbReference type="SAM" id="MobiDB-lite"/>
    </source>
</evidence>
<proteinExistence type="predicted"/>
<dbReference type="EMBL" id="KB445815">
    <property type="protein sequence ID" value="EMD31868.1"/>
    <property type="molecule type" value="Genomic_DNA"/>
</dbReference>
<sequence>MHSRGADRSQQTPKSKPKTPAKVIELRISRHSNGCAPRNTKGRKEFLVEEQ</sequence>
<dbReference type="AlphaFoldDB" id="M2Q4Y8"/>
<dbReference type="HOGENOM" id="CLU_3106167_0_0_1"/>
<feature type="compositionally biased region" description="Basic and acidic residues" evidence="1">
    <location>
        <begin position="42"/>
        <end position="51"/>
    </location>
</feature>
<protein>
    <submittedName>
        <fullName evidence="2">Uncharacterized protein</fullName>
    </submittedName>
</protein>
<reference evidence="2 3" key="1">
    <citation type="journal article" date="2012" name="Proc. Natl. Acad. Sci. U.S.A.">
        <title>Comparative genomics of Ceriporiopsis subvermispora and Phanerochaete chrysosporium provide insight into selective ligninolysis.</title>
        <authorList>
            <person name="Fernandez-Fueyo E."/>
            <person name="Ruiz-Duenas F.J."/>
            <person name="Ferreira P."/>
            <person name="Floudas D."/>
            <person name="Hibbett D.S."/>
            <person name="Canessa P."/>
            <person name="Larrondo L.F."/>
            <person name="James T.Y."/>
            <person name="Seelenfreund D."/>
            <person name="Lobos S."/>
            <person name="Polanco R."/>
            <person name="Tello M."/>
            <person name="Honda Y."/>
            <person name="Watanabe T."/>
            <person name="Watanabe T."/>
            <person name="Ryu J.S."/>
            <person name="Kubicek C.P."/>
            <person name="Schmoll M."/>
            <person name="Gaskell J."/>
            <person name="Hammel K.E."/>
            <person name="St John F.J."/>
            <person name="Vanden Wymelenberg A."/>
            <person name="Sabat G."/>
            <person name="Splinter BonDurant S."/>
            <person name="Syed K."/>
            <person name="Yadav J.S."/>
            <person name="Doddapaneni H."/>
            <person name="Subramanian V."/>
            <person name="Lavin J.L."/>
            <person name="Oguiza J.A."/>
            <person name="Perez G."/>
            <person name="Pisabarro A.G."/>
            <person name="Ramirez L."/>
            <person name="Santoyo F."/>
            <person name="Master E."/>
            <person name="Coutinho P.M."/>
            <person name="Henrissat B."/>
            <person name="Lombard V."/>
            <person name="Magnuson J.K."/>
            <person name="Kuees U."/>
            <person name="Hori C."/>
            <person name="Igarashi K."/>
            <person name="Samejima M."/>
            <person name="Held B.W."/>
            <person name="Barry K.W."/>
            <person name="LaButti K.M."/>
            <person name="Lapidus A."/>
            <person name="Lindquist E.A."/>
            <person name="Lucas S.M."/>
            <person name="Riley R."/>
            <person name="Salamov A.A."/>
            <person name="Hoffmeister D."/>
            <person name="Schwenk D."/>
            <person name="Hadar Y."/>
            <person name="Yarden O."/>
            <person name="de Vries R.P."/>
            <person name="Wiebenga A."/>
            <person name="Stenlid J."/>
            <person name="Eastwood D."/>
            <person name="Grigoriev I.V."/>
            <person name="Berka R.M."/>
            <person name="Blanchette R.A."/>
            <person name="Kersten P."/>
            <person name="Martinez A.T."/>
            <person name="Vicuna R."/>
            <person name="Cullen D."/>
        </authorList>
    </citation>
    <scope>NUCLEOTIDE SEQUENCE [LARGE SCALE GENOMIC DNA]</scope>
    <source>
        <strain evidence="2 3">B</strain>
    </source>
</reference>
<gene>
    <name evidence="2" type="ORF">CERSUDRAFT_100099</name>
</gene>
<keyword evidence="3" id="KW-1185">Reference proteome</keyword>
<organism evidence="2 3">
    <name type="scientific">Ceriporiopsis subvermispora (strain B)</name>
    <name type="common">White-rot fungus</name>
    <name type="synonym">Gelatoporia subvermispora</name>
    <dbReference type="NCBI Taxonomy" id="914234"/>
    <lineage>
        <taxon>Eukaryota</taxon>
        <taxon>Fungi</taxon>
        <taxon>Dikarya</taxon>
        <taxon>Basidiomycota</taxon>
        <taxon>Agaricomycotina</taxon>
        <taxon>Agaricomycetes</taxon>
        <taxon>Polyporales</taxon>
        <taxon>Gelatoporiaceae</taxon>
        <taxon>Gelatoporia</taxon>
    </lineage>
</organism>
<name>M2Q4Y8_CERS8</name>
<accession>M2Q4Y8</accession>
<feature type="region of interest" description="Disordered" evidence="1">
    <location>
        <begin position="1"/>
        <end position="51"/>
    </location>
</feature>
<evidence type="ECO:0000313" key="2">
    <source>
        <dbReference type="EMBL" id="EMD31868.1"/>
    </source>
</evidence>